<dbReference type="RefSeq" id="WP_377213916.1">
    <property type="nucleotide sequence ID" value="NZ_JBHTJV010000026.1"/>
</dbReference>
<keyword evidence="1" id="KW-1133">Transmembrane helix</keyword>
<keyword evidence="1" id="KW-0472">Membrane</keyword>
<gene>
    <name evidence="2" type="ORF">ACFQ14_16830</name>
</gene>
<reference evidence="3" key="1">
    <citation type="journal article" date="2019" name="Int. J. Syst. Evol. Microbiol.">
        <title>The Global Catalogue of Microorganisms (GCM) 10K type strain sequencing project: providing services to taxonomists for standard genome sequencing and annotation.</title>
        <authorList>
            <consortium name="The Broad Institute Genomics Platform"/>
            <consortium name="The Broad Institute Genome Sequencing Center for Infectious Disease"/>
            <person name="Wu L."/>
            <person name="Ma J."/>
        </authorList>
    </citation>
    <scope>NUCLEOTIDE SEQUENCE [LARGE SCALE GENOMIC DNA]</scope>
    <source>
        <strain evidence="3">CCUG 60023</strain>
    </source>
</reference>
<organism evidence="2 3">
    <name type="scientific">Pseudahrensia aquimaris</name>
    <dbReference type="NCBI Taxonomy" id="744461"/>
    <lineage>
        <taxon>Bacteria</taxon>
        <taxon>Pseudomonadati</taxon>
        <taxon>Pseudomonadota</taxon>
        <taxon>Alphaproteobacteria</taxon>
        <taxon>Hyphomicrobiales</taxon>
        <taxon>Ahrensiaceae</taxon>
        <taxon>Pseudahrensia</taxon>
    </lineage>
</organism>
<name>A0ABW3FIY6_9HYPH</name>
<sequence length="93" mass="9718">MSGQSVLALAFAYAAIAIFLFVPWAVGFMARYQGAFRVVFGVFGALIAMFSLLMFGLLGAGFVAFAALPGLACVLKVLLPDGGKHAVVEPYAL</sequence>
<protein>
    <submittedName>
        <fullName evidence="2">Uncharacterized protein</fullName>
    </submittedName>
</protein>
<keyword evidence="3" id="KW-1185">Reference proteome</keyword>
<evidence type="ECO:0000256" key="1">
    <source>
        <dbReference type="SAM" id="Phobius"/>
    </source>
</evidence>
<dbReference type="EMBL" id="JBHTJV010000026">
    <property type="protein sequence ID" value="MFD0918070.1"/>
    <property type="molecule type" value="Genomic_DNA"/>
</dbReference>
<dbReference type="Proteomes" id="UP001597101">
    <property type="component" value="Unassembled WGS sequence"/>
</dbReference>
<evidence type="ECO:0000313" key="3">
    <source>
        <dbReference type="Proteomes" id="UP001597101"/>
    </source>
</evidence>
<feature type="transmembrane region" description="Helical" evidence="1">
    <location>
        <begin position="38"/>
        <end position="68"/>
    </location>
</feature>
<feature type="transmembrane region" description="Helical" evidence="1">
    <location>
        <begin position="6"/>
        <end position="26"/>
    </location>
</feature>
<evidence type="ECO:0000313" key="2">
    <source>
        <dbReference type="EMBL" id="MFD0918070.1"/>
    </source>
</evidence>
<accession>A0ABW3FIY6</accession>
<proteinExistence type="predicted"/>
<keyword evidence="1" id="KW-0812">Transmembrane</keyword>
<comment type="caution">
    <text evidence="2">The sequence shown here is derived from an EMBL/GenBank/DDBJ whole genome shotgun (WGS) entry which is preliminary data.</text>
</comment>